<feature type="transmembrane region" description="Helical" evidence="1">
    <location>
        <begin position="53"/>
        <end position="75"/>
    </location>
</feature>
<keyword evidence="3" id="KW-1185">Reference proteome</keyword>
<keyword evidence="1" id="KW-1133">Transmembrane helix</keyword>
<organism evidence="2 3">
    <name type="scientific">Brevundimonas basaltis</name>
    <dbReference type="NCBI Taxonomy" id="472166"/>
    <lineage>
        <taxon>Bacteria</taxon>
        <taxon>Pseudomonadati</taxon>
        <taxon>Pseudomonadota</taxon>
        <taxon>Alphaproteobacteria</taxon>
        <taxon>Caulobacterales</taxon>
        <taxon>Caulobacteraceae</taxon>
        <taxon>Brevundimonas</taxon>
    </lineage>
</organism>
<proteinExistence type="predicted"/>
<keyword evidence="1" id="KW-0472">Membrane</keyword>
<evidence type="ECO:0000313" key="2">
    <source>
        <dbReference type="EMBL" id="MBB5290846.1"/>
    </source>
</evidence>
<keyword evidence="1" id="KW-0812">Transmembrane</keyword>
<evidence type="ECO:0000256" key="1">
    <source>
        <dbReference type="SAM" id="Phobius"/>
    </source>
</evidence>
<feature type="transmembrane region" description="Helical" evidence="1">
    <location>
        <begin position="28"/>
        <end position="47"/>
    </location>
</feature>
<evidence type="ECO:0000313" key="3">
    <source>
        <dbReference type="Proteomes" id="UP000566663"/>
    </source>
</evidence>
<sequence>MSRPDLSNDQTVARYRAELRMVGRNQRLAGFALVILGAVAVWGGTAAGPAGPAIQYAGYAALALGWALMLAAIFLRTRYHRRRMREMD</sequence>
<dbReference type="AlphaFoldDB" id="A0A7W8HVV3"/>
<dbReference type="RefSeq" id="WP_183251755.1">
    <property type="nucleotide sequence ID" value="NZ_BAAAFF010000004.1"/>
</dbReference>
<accession>A0A7W8HVV3</accession>
<comment type="caution">
    <text evidence="2">The sequence shown here is derived from an EMBL/GenBank/DDBJ whole genome shotgun (WGS) entry which is preliminary data.</text>
</comment>
<dbReference type="EMBL" id="JACHFZ010000001">
    <property type="protein sequence ID" value="MBB5290846.1"/>
    <property type="molecule type" value="Genomic_DNA"/>
</dbReference>
<dbReference type="Proteomes" id="UP000566663">
    <property type="component" value="Unassembled WGS sequence"/>
</dbReference>
<reference evidence="2 3" key="1">
    <citation type="submission" date="2020-08" db="EMBL/GenBank/DDBJ databases">
        <title>Genomic Encyclopedia of Type Strains, Phase IV (KMG-IV): sequencing the most valuable type-strain genomes for metagenomic binning, comparative biology and taxonomic classification.</title>
        <authorList>
            <person name="Goeker M."/>
        </authorList>
    </citation>
    <scope>NUCLEOTIDE SEQUENCE [LARGE SCALE GENOMIC DNA]</scope>
    <source>
        <strain evidence="2 3">DSM 25335</strain>
    </source>
</reference>
<gene>
    <name evidence="2" type="ORF">HNQ67_000342</name>
</gene>
<protein>
    <submittedName>
        <fullName evidence="2">Uncharacterized protein</fullName>
    </submittedName>
</protein>
<name>A0A7W8HVV3_9CAUL</name>